<dbReference type="EMBL" id="VDUX01000011">
    <property type="protein sequence ID" value="TXL56530.1"/>
    <property type="molecule type" value="Genomic_DNA"/>
</dbReference>
<dbReference type="InterPro" id="IPR021362">
    <property type="entry name" value="DUF2834"/>
</dbReference>
<reference evidence="2 3" key="1">
    <citation type="submission" date="2019-06" db="EMBL/GenBank/DDBJ databases">
        <title>Aeromicrobium sp. nov., isolated from a maize field.</title>
        <authorList>
            <person name="Lin S.-Y."/>
            <person name="Tsai C.-F."/>
            <person name="Young C.-C."/>
        </authorList>
    </citation>
    <scope>NUCLEOTIDE SEQUENCE [LARGE SCALE GENOMIC DNA]</scope>
    <source>
        <strain evidence="2 3">CC-CFT486</strain>
    </source>
</reference>
<dbReference type="AlphaFoldDB" id="A0A5C8NEZ8"/>
<organism evidence="2 3">
    <name type="scientific">Aeromicrobium terrae</name>
    <dbReference type="NCBI Taxonomy" id="2498846"/>
    <lineage>
        <taxon>Bacteria</taxon>
        <taxon>Bacillati</taxon>
        <taxon>Actinomycetota</taxon>
        <taxon>Actinomycetes</taxon>
        <taxon>Propionibacteriales</taxon>
        <taxon>Nocardioidaceae</taxon>
        <taxon>Aeromicrobium</taxon>
    </lineage>
</organism>
<dbReference type="OrthoDB" id="4231743at2"/>
<evidence type="ECO:0000313" key="3">
    <source>
        <dbReference type="Proteomes" id="UP000321571"/>
    </source>
</evidence>
<evidence type="ECO:0000313" key="2">
    <source>
        <dbReference type="EMBL" id="TXL56530.1"/>
    </source>
</evidence>
<dbReference type="Proteomes" id="UP000321571">
    <property type="component" value="Unassembled WGS sequence"/>
</dbReference>
<name>A0A5C8NEZ8_9ACTN</name>
<proteinExistence type="predicted"/>
<sequence length="114" mass="12807">MPDTRYHWTLLFLAVAFTVAVGWIVVPPLVESDLGVVQAFRDAFANPYSSGFAVNTLFTFAVLCVWVTYEAQRRGVRRGWIAIVVCLVPGVAAGLATYLLIRHQKIGPQTWRRR</sequence>
<accession>A0A5C8NEZ8</accession>
<dbReference type="Pfam" id="PF11196">
    <property type="entry name" value="DUF2834"/>
    <property type="match status" value="1"/>
</dbReference>
<keyword evidence="3" id="KW-1185">Reference proteome</keyword>
<keyword evidence="1" id="KW-1133">Transmembrane helix</keyword>
<feature type="transmembrane region" description="Helical" evidence="1">
    <location>
        <begin position="7"/>
        <end position="30"/>
    </location>
</feature>
<feature type="transmembrane region" description="Helical" evidence="1">
    <location>
        <begin position="50"/>
        <end position="69"/>
    </location>
</feature>
<evidence type="ECO:0000256" key="1">
    <source>
        <dbReference type="SAM" id="Phobius"/>
    </source>
</evidence>
<feature type="transmembrane region" description="Helical" evidence="1">
    <location>
        <begin position="81"/>
        <end position="101"/>
    </location>
</feature>
<dbReference type="RefSeq" id="WP_147687851.1">
    <property type="nucleotide sequence ID" value="NZ_VDUX01000011.1"/>
</dbReference>
<keyword evidence="1" id="KW-0812">Transmembrane</keyword>
<comment type="caution">
    <text evidence="2">The sequence shown here is derived from an EMBL/GenBank/DDBJ whole genome shotgun (WGS) entry which is preliminary data.</text>
</comment>
<gene>
    <name evidence="2" type="ORF">FHP06_15735</name>
</gene>
<keyword evidence="1" id="KW-0472">Membrane</keyword>
<protein>
    <submittedName>
        <fullName evidence="2">DUF2834 domain-containing protein</fullName>
    </submittedName>
</protein>